<dbReference type="AlphaFoldDB" id="W8T3Y2"/>
<dbReference type="PATRIC" id="fig|1286171.3.peg.1125"/>
<gene>
    <name evidence="1" type="ORF">EAL2_c11780</name>
</gene>
<dbReference type="Proteomes" id="UP000019591">
    <property type="component" value="Chromosome"/>
</dbReference>
<proteinExistence type="predicted"/>
<dbReference type="EMBL" id="CP007452">
    <property type="protein sequence ID" value="AHM56474.1"/>
    <property type="molecule type" value="Genomic_DNA"/>
</dbReference>
<dbReference type="KEGG" id="eac:EAL2_c11780"/>
<evidence type="ECO:0000313" key="1">
    <source>
        <dbReference type="EMBL" id="AHM56474.1"/>
    </source>
</evidence>
<sequence>MNFIIKEEIPMIRLLLDKAGSGKTKKMIDMANDEIGNLKGELVFIDKDNRHIHDLHRSIRLIPANEYEIDSLSNFSGFLCGIISKDYDIEKIYIDDLNKIVSVNCSNIEPCLEELERISQKYEIEIIISATSENEYDASKYGHYSLLGSKPAMTV</sequence>
<name>W8T3Y2_PEPAC</name>
<keyword evidence="2" id="KW-1185">Reference proteome</keyword>
<accession>W8T3Y2</accession>
<dbReference type="eggNOG" id="COG0433">
    <property type="taxonomic scope" value="Bacteria"/>
</dbReference>
<protein>
    <recommendedName>
        <fullName evidence="3">Twitching motility protein PilT</fullName>
    </recommendedName>
</protein>
<reference evidence="1 2" key="1">
    <citation type="journal article" date="2014" name="Genome Announc.">
        <title>Complete Genome Sequence of Amino Acid-Utilizing Eubacterium acidaminophilum al-2 (DSM 3953).</title>
        <authorList>
            <person name="Poehlein A."/>
            <person name="Andreesen J.R."/>
            <person name="Daniel R."/>
        </authorList>
    </citation>
    <scope>NUCLEOTIDE SEQUENCE [LARGE SCALE GENOMIC DNA]</scope>
    <source>
        <strain evidence="1 2">DSM 3953</strain>
    </source>
</reference>
<evidence type="ECO:0008006" key="3">
    <source>
        <dbReference type="Google" id="ProtNLM"/>
    </source>
</evidence>
<organism evidence="1 2">
    <name type="scientific">Peptoclostridium acidaminophilum DSM 3953</name>
    <dbReference type="NCBI Taxonomy" id="1286171"/>
    <lineage>
        <taxon>Bacteria</taxon>
        <taxon>Bacillati</taxon>
        <taxon>Bacillota</taxon>
        <taxon>Clostridia</taxon>
        <taxon>Peptostreptococcales</taxon>
        <taxon>Peptoclostridiaceae</taxon>
        <taxon>Peptoclostridium</taxon>
    </lineage>
</organism>
<evidence type="ECO:0000313" key="2">
    <source>
        <dbReference type="Proteomes" id="UP000019591"/>
    </source>
</evidence>
<dbReference type="HOGENOM" id="CLU_125409_0_0_9"/>
<dbReference type="STRING" id="1286171.EAL2_c11780"/>